<keyword evidence="2" id="KW-1185">Reference proteome</keyword>
<organism evidence="1 2">
    <name type="scientific">Glossina palpalis gambiensis</name>
    <dbReference type="NCBI Taxonomy" id="67801"/>
    <lineage>
        <taxon>Eukaryota</taxon>
        <taxon>Metazoa</taxon>
        <taxon>Ecdysozoa</taxon>
        <taxon>Arthropoda</taxon>
        <taxon>Hexapoda</taxon>
        <taxon>Insecta</taxon>
        <taxon>Pterygota</taxon>
        <taxon>Neoptera</taxon>
        <taxon>Endopterygota</taxon>
        <taxon>Diptera</taxon>
        <taxon>Brachycera</taxon>
        <taxon>Muscomorpha</taxon>
        <taxon>Hippoboscoidea</taxon>
        <taxon>Glossinidae</taxon>
        <taxon>Glossina</taxon>
    </lineage>
</organism>
<dbReference type="VEuPathDB" id="VectorBase:GPPI018674"/>
<accession>A0A1B0B4M2</accession>
<evidence type="ECO:0000313" key="2">
    <source>
        <dbReference type="Proteomes" id="UP000092460"/>
    </source>
</evidence>
<protein>
    <submittedName>
        <fullName evidence="1">Uncharacterized protein</fullName>
    </submittedName>
</protein>
<reference evidence="2" key="1">
    <citation type="submission" date="2015-01" db="EMBL/GenBank/DDBJ databases">
        <authorList>
            <person name="Aksoy S."/>
            <person name="Warren W."/>
            <person name="Wilson R.K."/>
        </authorList>
    </citation>
    <scope>NUCLEOTIDE SEQUENCE [LARGE SCALE GENOMIC DNA]</scope>
    <source>
        <strain evidence="2">IAEA</strain>
    </source>
</reference>
<dbReference type="Proteomes" id="UP000092460">
    <property type="component" value="Unassembled WGS sequence"/>
</dbReference>
<dbReference type="EMBL" id="JXJN01008365">
    <property type="status" value="NOT_ANNOTATED_CDS"/>
    <property type="molecule type" value="Genomic_DNA"/>
</dbReference>
<sequence>KLKPNVVRKRLYKLQDVFWIFCLKGRENLHPNNMFRFYMGNMVCKNTTDAKLPDFKTINKKNAYHNLNCQPHDYNCVYYFGAELLSLDLQLLRSPIVET</sequence>
<evidence type="ECO:0000313" key="1">
    <source>
        <dbReference type="EnsemblMetazoa" id="GPPI018674-PA"/>
    </source>
</evidence>
<dbReference type="AlphaFoldDB" id="A0A1B0B4M2"/>
<reference evidence="1" key="2">
    <citation type="submission" date="2020-05" db="UniProtKB">
        <authorList>
            <consortium name="EnsemblMetazoa"/>
        </authorList>
    </citation>
    <scope>IDENTIFICATION</scope>
    <source>
        <strain evidence="1">IAEA</strain>
    </source>
</reference>
<proteinExistence type="predicted"/>
<dbReference type="EnsemblMetazoa" id="GPPI018674-RA">
    <property type="protein sequence ID" value="GPPI018674-PA"/>
    <property type="gene ID" value="GPPI018674"/>
</dbReference>
<name>A0A1B0B4M2_9MUSC</name>